<dbReference type="AlphaFoldDB" id="A0A9D1NKG4"/>
<evidence type="ECO:0000313" key="3">
    <source>
        <dbReference type="Proteomes" id="UP000886812"/>
    </source>
</evidence>
<gene>
    <name evidence="2" type="ORF">IAC75_06465</name>
</gene>
<evidence type="ECO:0008006" key="4">
    <source>
        <dbReference type="Google" id="ProtNLM"/>
    </source>
</evidence>
<reference evidence="2" key="2">
    <citation type="journal article" date="2021" name="PeerJ">
        <title>Extensive microbial diversity within the chicken gut microbiome revealed by metagenomics and culture.</title>
        <authorList>
            <person name="Gilroy R."/>
            <person name="Ravi A."/>
            <person name="Getino M."/>
            <person name="Pursley I."/>
            <person name="Horton D.L."/>
            <person name="Alikhan N.F."/>
            <person name="Baker D."/>
            <person name="Gharbi K."/>
            <person name="Hall N."/>
            <person name="Watson M."/>
            <person name="Adriaenssens E.M."/>
            <person name="Foster-Nyarko E."/>
            <person name="Jarju S."/>
            <person name="Secka A."/>
            <person name="Antonio M."/>
            <person name="Oren A."/>
            <person name="Chaudhuri R.R."/>
            <person name="La Ragione R."/>
            <person name="Hildebrand F."/>
            <person name="Pallen M.J."/>
        </authorList>
    </citation>
    <scope>NUCLEOTIDE SEQUENCE</scope>
    <source>
        <strain evidence="2">10669</strain>
    </source>
</reference>
<dbReference type="EMBL" id="DVOG01000171">
    <property type="protein sequence ID" value="HIV04770.1"/>
    <property type="molecule type" value="Genomic_DNA"/>
</dbReference>
<feature type="compositionally biased region" description="Basic and acidic residues" evidence="1">
    <location>
        <begin position="34"/>
        <end position="59"/>
    </location>
</feature>
<name>A0A9D1NKG4_9BACT</name>
<sequence>MKKTLIFAAALAALCGCSEDAGEKPPPAVEQDAAEPRERRSAHQNSKDSITDNDMSEQKSPEIIEKDGASYARVCTLSSAAANEEFFRNVNVMRNLRRAVLDARSAGKTAEADALLRKLDENNRLMAKTYGYSLTRDYLQQIVKTRVLVRLSDEEFAAAEKDGNVPADELLQNASGKYRLVATISGVQANSDFRANVRLVQTQRDNLIKARAEAEKLSGAEKDALAEKIAKAEETLVKNNAEMTRRYGFSLTRNYLMQVVVSELYVKRK</sequence>
<comment type="caution">
    <text evidence="2">The sequence shown here is derived from an EMBL/GenBank/DDBJ whole genome shotgun (WGS) entry which is preliminary data.</text>
</comment>
<evidence type="ECO:0000256" key="1">
    <source>
        <dbReference type="SAM" id="MobiDB-lite"/>
    </source>
</evidence>
<organism evidence="2 3">
    <name type="scientific">Candidatus Spyradosoma merdigallinarum</name>
    <dbReference type="NCBI Taxonomy" id="2840950"/>
    <lineage>
        <taxon>Bacteria</taxon>
        <taxon>Pseudomonadati</taxon>
        <taxon>Verrucomicrobiota</taxon>
        <taxon>Opitutia</taxon>
        <taxon>Opitutia incertae sedis</taxon>
        <taxon>Candidatus Spyradosoma</taxon>
    </lineage>
</organism>
<accession>A0A9D1NKG4</accession>
<feature type="region of interest" description="Disordered" evidence="1">
    <location>
        <begin position="20"/>
        <end position="59"/>
    </location>
</feature>
<evidence type="ECO:0000313" key="2">
    <source>
        <dbReference type="EMBL" id="HIV04770.1"/>
    </source>
</evidence>
<reference evidence="2" key="1">
    <citation type="submission" date="2020-10" db="EMBL/GenBank/DDBJ databases">
        <authorList>
            <person name="Gilroy R."/>
        </authorList>
    </citation>
    <scope>NUCLEOTIDE SEQUENCE</scope>
    <source>
        <strain evidence="2">10669</strain>
    </source>
</reference>
<protein>
    <recommendedName>
        <fullName evidence="4">Lipoprotein</fullName>
    </recommendedName>
</protein>
<dbReference type="Proteomes" id="UP000886812">
    <property type="component" value="Unassembled WGS sequence"/>
</dbReference>
<dbReference type="PROSITE" id="PS51257">
    <property type="entry name" value="PROKAR_LIPOPROTEIN"/>
    <property type="match status" value="1"/>
</dbReference>
<proteinExistence type="predicted"/>